<name>A0A0R3RQM1_9BILA</name>
<feature type="region of interest" description="Disordered" evidence="1">
    <location>
        <begin position="25"/>
        <end position="52"/>
    </location>
</feature>
<dbReference type="WBParaSite" id="EEL_0000398601-mRNA-1">
    <property type="protein sequence ID" value="EEL_0000398601-mRNA-1"/>
    <property type="gene ID" value="EEL_0000398601"/>
</dbReference>
<accession>A0A0R3RQM1</accession>
<protein>
    <submittedName>
        <fullName evidence="3">Secreted protein</fullName>
    </submittedName>
</protein>
<dbReference type="AlphaFoldDB" id="A0A0R3RQM1"/>
<evidence type="ECO:0000313" key="3">
    <source>
        <dbReference type="WBParaSite" id="EEL_0000398601-mRNA-1"/>
    </source>
</evidence>
<keyword evidence="2" id="KW-1185">Reference proteome</keyword>
<proteinExistence type="predicted"/>
<sequence length="108" mass="11576">MDGLLVGAIPMRVAVVVVVPLVTRDNRPNTESAESATQRLQQQQHCHGNSNDMLTYAALRTRARTPHPTASQLSSPASATAVALTAAQHEKRPLLLPPTTSYPSLVNL</sequence>
<organism evidence="2 3">
    <name type="scientific">Elaeophora elaphi</name>
    <dbReference type="NCBI Taxonomy" id="1147741"/>
    <lineage>
        <taxon>Eukaryota</taxon>
        <taxon>Metazoa</taxon>
        <taxon>Ecdysozoa</taxon>
        <taxon>Nematoda</taxon>
        <taxon>Chromadorea</taxon>
        <taxon>Rhabditida</taxon>
        <taxon>Spirurina</taxon>
        <taxon>Spiruromorpha</taxon>
        <taxon>Filarioidea</taxon>
        <taxon>Onchocercidae</taxon>
        <taxon>Elaeophora</taxon>
    </lineage>
</organism>
<dbReference type="Proteomes" id="UP000050640">
    <property type="component" value="Unplaced"/>
</dbReference>
<reference evidence="3" key="1">
    <citation type="submission" date="2017-02" db="UniProtKB">
        <authorList>
            <consortium name="WormBaseParasite"/>
        </authorList>
    </citation>
    <scope>IDENTIFICATION</scope>
</reference>
<evidence type="ECO:0000256" key="1">
    <source>
        <dbReference type="SAM" id="MobiDB-lite"/>
    </source>
</evidence>
<feature type="compositionally biased region" description="Polar residues" evidence="1">
    <location>
        <begin position="29"/>
        <end position="52"/>
    </location>
</feature>
<evidence type="ECO:0000313" key="2">
    <source>
        <dbReference type="Proteomes" id="UP000050640"/>
    </source>
</evidence>